<name>A0A0E9UM73_ANGAN</name>
<dbReference type="AlphaFoldDB" id="A0A0E9UM73"/>
<proteinExistence type="predicted"/>
<protein>
    <submittedName>
        <fullName evidence="1">Uncharacterized protein</fullName>
    </submittedName>
</protein>
<organism evidence="1">
    <name type="scientific">Anguilla anguilla</name>
    <name type="common">European freshwater eel</name>
    <name type="synonym">Muraena anguilla</name>
    <dbReference type="NCBI Taxonomy" id="7936"/>
    <lineage>
        <taxon>Eukaryota</taxon>
        <taxon>Metazoa</taxon>
        <taxon>Chordata</taxon>
        <taxon>Craniata</taxon>
        <taxon>Vertebrata</taxon>
        <taxon>Euteleostomi</taxon>
        <taxon>Actinopterygii</taxon>
        <taxon>Neopterygii</taxon>
        <taxon>Teleostei</taxon>
        <taxon>Anguilliformes</taxon>
        <taxon>Anguillidae</taxon>
        <taxon>Anguilla</taxon>
    </lineage>
</organism>
<accession>A0A0E9UM73</accession>
<dbReference type="EMBL" id="GBXM01041731">
    <property type="protein sequence ID" value="JAH66846.1"/>
    <property type="molecule type" value="Transcribed_RNA"/>
</dbReference>
<sequence>MLTFTWLCNLFACSPKYNAQTQTISASLLQYSSHCVDTTLLLMEKI</sequence>
<reference evidence="1" key="2">
    <citation type="journal article" date="2015" name="Fish Shellfish Immunol.">
        <title>Early steps in the European eel (Anguilla anguilla)-Vibrio vulnificus interaction in the gills: Role of the RtxA13 toxin.</title>
        <authorList>
            <person name="Callol A."/>
            <person name="Pajuelo D."/>
            <person name="Ebbesson L."/>
            <person name="Teles M."/>
            <person name="MacKenzie S."/>
            <person name="Amaro C."/>
        </authorList>
    </citation>
    <scope>NUCLEOTIDE SEQUENCE</scope>
</reference>
<reference evidence="1" key="1">
    <citation type="submission" date="2014-11" db="EMBL/GenBank/DDBJ databases">
        <authorList>
            <person name="Amaro Gonzalez C."/>
        </authorList>
    </citation>
    <scope>NUCLEOTIDE SEQUENCE</scope>
</reference>
<evidence type="ECO:0000313" key="1">
    <source>
        <dbReference type="EMBL" id="JAH66846.1"/>
    </source>
</evidence>